<dbReference type="EC" id="5.1.3.2" evidence="7"/>
<dbReference type="AlphaFoldDB" id="A0A1W1C339"/>
<proteinExistence type="inferred from homology"/>
<evidence type="ECO:0000256" key="4">
    <source>
        <dbReference type="ARBA" id="ARBA00023235"/>
    </source>
</evidence>
<feature type="domain" description="NAD-dependent epimerase/dehydratase" evidence="6">
    <location>
        <begin position="9"/>
        <end position="269"/>
    </location>
</feature>
<dbReference type="NCBIfam" id="TIGR01179">
    <property type="entry name" value="galE"/>
    <property type="match status" value="1"/>
</dbReference>
<dbReference type="PANTHER" id="PTHR43725">
    <property type="entry name" value="UDP-GLUCOSE 4-EPIMERASE"/>
    <property type="match status" value="1"/>
</dbReference>
<keyword evidence="3" id="KW-0520">NAD</keyword>
<reference evidence="7" key="1">
    <citation type="submission" date="2016-10" db="EMBL/GenBank/DDBJ databases">
        <authorList>
            <person name="de Groot N.N."/>
        </authorList>
    </citation>
    <scope>NUCLEOTIDE SEQUENCE</scope>
</reference>
<dbReference type="InterPro" id="IPR001509">
    <property type="entry name" value="Epimerase_deHydtase"/>
</dbReference>
<dbReference type="GO" id="GO:0033499">
    <property type="term" value="P:galactose catabolic process via UDP-galactose, Leloir pathway"/>
    <property type="evidence" value="ECO:0007669"/>
    <property type="project" value="TreeGrafter"/>
</dbReference>
<dbReference type="GO" id="GO:0003978">
    <property type="term" value="F:UDP-glucose 4-epimerase activity"/>
    <property type="evidence" value="ECO:0007669"/>
    <property type="project" value="UniProtKB-EC"/>
</dbReference>
<dbReference type="SUPFAM" id="SSF51735">
    <property type="entry name" value="NAD(P)-binding Rossmann-fold domains"/>
    <property type="match status" value="1"/>
</dbReference>
<evidence type="ECO:0000256" key="1">
    <source>
        <dbReference type="ARBA" id="ARBA00001911"/>
    </source>
</evidence>
<dbReference type="Gene3D" id="3.90.25.10">
    <property type="entry name" value="UDP-galactose 4-epimerase, domain 1"/>
    <property type="match status" value="1"/>
</dbReference>
<accession>A0A1W1C339</accession>
<evidence type="ECO:0000256" key="5">
    <source>
        <dbReference type="ARBA" id="ARBA00023277"/>
    </source>
</evidence>
<dbReference type="InterPro" id="IPR005886">
    <property type="entry name" value="UDP_G4E"/>
</dbReference>
<dbReference type="Pfam" id="PF01370">
    <property type="entry name" value="Epimerase"/>
    <property type="match status" value="1"/>
</dbReference>
<comment type="similarity">
    <text evidence="2">Belongs to the NAD(P)-dependent epimerase/dehydratase family.</text>
</comment>
<evidence type="ECO:0000313" key="7">
    <source>
        <dbReference type="EMBL" id="SFV60189.1"/>
    </source>
</evidence>
<evidence type="ECO:0000256" key="3">
    <source>
        <dbReference type="ARBA" id="ARBA00023027"/>
    </source>
</evidence>
<evidence type="ECO:0000259" key="6">
    <source>
        <dbReference type="Pfam" id="PF01370"/>
    </source>
</evidence>
<evidence type="ECO:0000256" key="2">
    <source>
        <dbReference type="ARBA" id="ARBA00007637"/>
    </source>
</evidence>
<comment type="cofactor">
    <cofactor evidence="1">
        <name>NAD(+)</name>
        <dbReference type="ChEBI" id="CHEBI:57540"/>
    </cofactor>
</comment>
<organism evidence="7">
    <name type="scientific">hydrothermal vent metagenome</name>
    <dbReference type="NCBI Taxonomy" id="652676"/>
    <lineage>
        <taxon>unclassified sequences</taxon>
        <taxon>metagenomes</taxon>
        <taxon>ecological metagenomes</taxon>
    </lineage>
</organism>
<protein>
    <submittedName>
        <fullName evidence="7">UDP-glucose 4-epimerase</fullName>
        <ecNumber evidence="7">5.1.3.2</ecNumber>
    </submittedName>
</protein>
<sequence length="353" mass="39957">MRKNLKLTILVTGGAGYIGSHVVKQLIEYTNHDIIILDNLSTGHQSTIDKLYEILGNSDQKLKFIKADLSNFNIIDEIFKNNQFDAIIHFAASIVVPESVINPLKYYMNNTVNTTNLVKTATKYNVNKIIFSSTAAVYGEPTVKDINEDINLLPINPYGWSKRMSEQVIQDTEFANSDFKYVIFRYFNVAGADIQNRIGQSFPNATHLIKVASQTALGKRDKMAIYGDTYDTPDGTCIRDYIHIDDLAFAHIMALEYLEENSSNIFNVGYGEGFSVKEVINTMKKVSGVDFRVDNEAKRAGDPAILISNNEKISEAWDNLTDSELKEKRSKLFEYDNLELICKTALDWERKID</sequence>
<dbReference type="InterPro" id="IPR036291">
    <property type="entry name" value="NAD(P)-bd_dom_sf"/>
</dbReference>
<dbReference type="CDD" id="cd05247">
    <property type="entry name" value="UDP_G4E_1_SDR_e"/>
    <property type="match status" value="1"/>
</dbReference>
<dbReference type="EMBL" id="FPHG01000042">
    <property type="protein sequence ID" value="SFV60189.1"/>
    <property type="molecule type" value="Genomic_DNA"/>
</dbReference>
<keyword evidence="5" id="KW-0119">Carbohydrate metabolism</keyword>
<name>A0A1W1C339_9ZZZZ</name>
<gene>
    <name evidence="7" type="ORF">MNB_SV-9-799</name>
</gene>
<dbReference type="Gene3D" id="3.40.50.720">
    <property type="entry name" value="NAD(P)-binding Rossmann-like Domain"/>
    <property type="match status" value="1"/>
</dbReference>
<keyword evidence="4 7" id="KW-0413">Isomerase</keyword>
<dbReference type="PANTHER" id="PTHR43725:SF53">
    <property type="entry name" value="UDP-ARABINOSE 4-EPIMERASE 1"/>
    <property type="match status" value="1"/>
</dbReference>